<dbReference type="InterPro" id="IPR049052">
    <property type="entry name" value="nSTAND1"/>
</dbReference>
<dbReference type="AlphaFoldDB" id="A0A2S2CU36"/>
<feature type="domain" description="Novel STAND NTPase 1" evidence="2">
    <location>
        <begin position="168"/>
        <end position="389"/>
    </location>
</feature>
<dbReference type="Proteomes" id="UP000245629">
    <property type="component" value="Chromosome 2"/>
</dbReference>
<dbReference type="Pfam" id="PF20703">
    <property type="entry name" value="nSTAND1"/>
    <property type="match status" value="1"/>
</dbReference>
<organism evidence="3 4">
    <name type="scientific">Azospirillum thermophilum</name>
    <dbReference type="NCBI Taxonomy" id="2202148"/>
    <lineage>
        <taxon>Bacteria</taxon>
        <taxon>Pseudomonadati</taxon>
        <taxon>Pseudomonadota</taxon>
        <taxon>Alphaproteobacteria</taxon>
        <taxon>Rhodospirillales</taxon>
        <taxon>Azospirillaceae</taxon>
        <taxon>Azospirillum</taxon>
    </lineage>
</organism>
<keyword evidence="3" id="KW-0547">Nucleotide-binding</keyword>
<dbReference type="Gene3D" id="3.40.50.300">
    <property type="entry name" value="P-loop containing nucleotide triphosphate hydrolases"/>
    <property type="match status" value="1"/>
</dbReference>
<feature type="compositionally biased region" description="Basic and acidic residues" evidence="1">
    <location>
        <begin position="88"/>
        <end position="100"/>
    </location>
</feature>
<protein>
    <submittedName>
        <fullName evidence="3">ATP-binding protein</fullName>
    </submittedName>
</protein>
<gene>
    <name evidence="3" type="ORF">DEW08_13925</name>
</gene>
<dbReference type="SUPFAM" id="SSF52540">
    <property type="entry name" value="P-loop containing nucleoside triphosphate hydrolases"/>
    <property type="match status" value="1"/>
</dbReference>
<dbReference type="PANTHER" id="PTHR34301">
    <property type="entry name" value="DNA-BINDING PROTEIN-RELATED"/>
    <property type="match status" value="1"/>
</dbReference>
<sequence>MSMAGGVTGNAPGGIPGNAPADAAGFGGFAGPGMQPAGRPAGQPHLRSVGGPAEIAGLGMTGPGGQGPGGQGLGGHGGGDPAPMRGPDILRPDATSDRRSRMFPPPGGAQGAAGDDGGAELPRFTMSVNGALRGPGAVGAPAMLKGLTPELNGLLREAFTPTRPKQQLNSLFIGRTDTLRRIISAIEEERAHVILFGDRGRGKTSVANAIEKIAGQAGYLALKLTCSGELSFEDIFRHFLKKIPSTYYRSAHDNPFAARRSFANFNELLPEGGFSVTELNEILSGIHATHVLLILDEYDRVTDEDFRNKLAELFKNLSDSAAPVTMLVVGVAENLDQLLGKHPSIQRSLVPVHLPLMTDQEIGRLIQAGAENAGISFAPDVMQRIAEFVRGLPYYAQLLCLHAARSAVSRGSNVVEQEDLAYAVARCLQEAERGIVDGYARALAGDRRLELEDMLLSCALCPTDSYGTFDPEDLETAGPVTSDLLERLTREDHGAVLAAVVEPGRTRYRFRNQMMRQYVLMRQAHERGQI</sequence>
<keyword evidence="4" id="KW-1185">Reference proteome</keyword>
<accession>A0A2S2CU36</accession>
<feature type="compositionally biased region" description="Gly residues" evidence="1">
    <location>
        <begin position="59"/>
        <end position="80"/>
    </location>
</feature>
<proteinExistence type="predicted"/>
<evidence type="ECO:0000259" key="2">
    <source>
        <dbReference type="Pfam" id="PF20703"/>
    </source>
</evidence>
<evidence type="ECO:0000256" key="1">
    <source>
        <dbReference type="SAM" id="MobiDB-lite"/>
    </source>
</evidence>
<reference evidence="4" key="1">
    <citation type="submission" date="2018-05" db="EMBL/GenBank/DDBJ databases">
        <title>Azospirillum thermophila sp. nov., a novel isolated from hot spring.</title>
        <authorList>
            <person name="Zhao Z."/>
        </authorList>
    </citation>
    <scope>NUCLEOTIDE SEQUENCE [LARGE SCALE GENOMIC DNA]</scope>
    <source>
        <strain evidence="4">CFH 70021</strain>
    </source>
</reference>
<dbReference type="EMBL" id="CP029353">
    <property type="protein sequence ID" value="AWK88022.1"/>
    <property type="molecule type" value="Genomic_DNA"/>
</dbReference>
<evidence type="ECO:0000313" key="3">
    <source>
        <dbReference type="EMBL" id="AWK88022.1"/>
    </source>
</evidence>
<feature type="region of interest" description="Disordered" evidence="1">
    <location>
        <begin position="26"/>
        <end position="122"/>
    </location>
</feature>
<name>A0A2S2CU36_9PROT</name>
<dbReference type="KEGG" id="azz:DEW08_13925"/>
<dbReference type="OrthoDB" id="7209686at2"/>
<evidence type="ECO:0000313" key="4">
    <source>
        <dbReference type="Proteomes" id="UP000245629"/>
    </source>
</evidence>
<dbReference type="GO" id="GO:0005524">
    <property type="term" value="F:ATP binding"/>
    <property type="evidence" value="ECO:0007669"/>
    <property type="project" value="UniProtKB-KW"/>
</dbReference>
<keyword evidence="3" id="KW-0067">ATP-binding</keyword>
<dbReference type="PANTHER" id="PTHR34301:SF8">
    <property type="entry name" value="ATPASE DOMAIN-CONTAINING PROTEIN"/>
    <property type="match status" value="1"/>
</dbReference>
<dbReference type="InterPro" id="IPR027417">
    <property type="entry name" value="P-loop_NTPase"/>
</dbReference>